<accession>A0A345DB89</accession>
<gene>
    <name evidence="4" type="primary">opuCA</name>
    <name evidence="4" type="ORF">DTO96_101358</name>
</gene>
<dbReference type="KEGG" id="hyf:DTO96_101358"/>
<dbReference type="AlphaFoldDB" id="A0A345DB89"/>
<protein>
    <submittedName>
        <fullName evidence="4">Carnitine transport ATP-binding protein OpuCA</fullName>
    </submittedName>
</protein>
<dbReference type="Proteomes" id="UP000252182">
    <property type="component" value="Chromosome"/>
</dbReference>
<reference evidence="5" key="1">
    <citation type="submission" date="2018-07" db="EMBL/GenBank/DDBJ databases">
        <authorList>
            <person name="Kim H."/>
        </authorList>
    </citation>
    <scope>NUCLEOTIDE SEQUENCE [LARGE SCALE GENOMIC DNA]</scope>
    <source>
        <strain evidence="5">F02</strain>
    </source>
</reference>
<evidence type="ECO:0000313" key="5">
    <source>
        <dbReference type="Proteomes" id="UP000252182"/>
    </source>
</evidence>
<evidence type="ECO:0000259" key="3">
    <source>
        <dbReference type="PROSITE" id="PS51371"/>
    </source>
</evidence>
<organism evidence="4 5">
    <name type="scientific">Ephemeroptericola cinctiostellae</name>
    <dbReference type="NCBI Taxonomy" id="2268024"/>
    <lineage>
        <taxon>Bacteria</taxon>
        <taxon>Pseudomonadati</taxon>
        <taxon>Pseudomonadota</taxon>
        <taxon>Betaproteobacteria</taxon>
        <taxon>Burkholderiales</taxon>
        <taxon>Burkholderiaceae</taxon>
        <taxon>Ephemeroptericola</taxon>
    </lineage>
</organism>
<dbReference type="InterPro" id="IPR046342">
    <property type="entry name" value="CBS_dom_sf"/>
</dbReference>
<dbReference type="InterPro" id="IPR051257">
    <property type="entry name" value="Diverse_CBS-Domain"/>
</dbReference>
<keyword evidence="4" id="KW-0547">Nucleotide-binding</keyword>
<dbReference type="Pfam" id="PF00571">
    <property type="entry name" value="CBS"/>
    <property type="match status" value="2"/>
</dbReference>
<dbReference type="PANTHER" id="PTHR43080">
    <property type="entry name" value="CBS DOMAIN-CONTAINING PROTEIN CBSX3, MITOCHONDRIAL"/>
    <property type="match status" value="1"/>
</dbReference>
<dbReference type="PROSITE" id="PS51371">
    <property type="entry name" value="CBS"/>
    <property type="match status" value="2"/>
</dbReference>
<dbReference type="InterPro" id="IPR000644">
    <property type="entry name" value="CBS_dom"/>
</dbReference>
<name>A0A345DB89_9BURK</name>
<dbReference type="PANTHER" id="PTHR43080:SF2">
    <property type="entry name" value="CBS DOMAIN-CONTAINING PROTEIN"/>
    <property type="match status" value="1"/>
</dbReference>
<keyword evidence="5" id="KW-1185">Reference proteome</keyword>
<dbReference type="Gene3D" id="3.10.580.10">
    <property type="entry name" value="CBS-domain"/>
    <property type="match status" value="1"/>
</dbReference>
<evidence type="ECO:0000313" key="4">
    <source>
        <dbReference type="EMBL" id="AXF85627.1"/>
    </source>
</evidence>
<dbReference type="EMBL" id="CP031124">
    <property type="protein sequence ID" value="AXF85627.1"/>
    <property type="molecule type" value="Genomic_DNA"/>
</dbReference>
<dbReference type="OrthoDB" id="9807125at2"/>
<dbReference type="SUPFAM" id="SSF54631">
    <property type="entry name" value="CBS-domain pair"/>
    <property type="match status" value="1"/>
</dbReference>
<sequence length="146" mass="16243">MKIADILKTKNFTLFTANPSTDLQVAVDLMAEKDLGSLVVLEGGVLVGMLTFREIIASLSFTRGTITGTTVGQVMERSPLVLTSETDVHDTRQAMLDRHARYVPIIDNHVLMGVISFYDVAKTMLNAQQLENKMLKAYIRDWPAEN</sequence>
<dbReference type="SMART" id="SM00116">
    <property type="entry name" value="CBS"/>
    <property type="match status" value="2"/>
</dbReference>
<feature type="domain" description="CBS" evidence="3">
    <location>
        <begin position="8"/>
        <end position="65"/>
    </location>
</feature>
<dbReference type="GO" id="GO:0005524">
    <property type="term" value="F:ATP binding"/>
    <property type="evidence" value="ECO:0007669"/>
    <property type="project" value="UniProtKB-KW"/>
</dbReference>
<evidence type="ECO:0000256" key="1">
    <source>
        <dbReference type="ARBA" id="ARBA00023122"/>
    </source>
</evidence>
<evidence type="ECO:0000256" key="2">
    <source>
        <dbReference type="PROSITE-ProRule" id="PRU00703"/>
    </source>
</evidence>
<keyword evidence="1 2" id="KW-0129">CBS domain</keyword>
<proteinExistence type="predicted"/>
<dbReference type="RefSeq" id="WP_114562802.1">
    <property type="nucleotide sequence ID" value="NZ_CP031124.1"/>
</dbReference>
<feature type="domain" description="CBS" evidence="3">
    <location>
        <begin position="75"/>
        <end position="130"/>
    </location>
</feature>
<keyword evidence="4" id="KW-0067">ATP-binding</keyword>